<evidence type="ECO:0000256" key="5">
    <source>
        <dbReference type="ARBA" id="ARBA00023239"/>
    </source>
</evidence>
<accession>J3N2G5</accession>
<evidence type="ECO:0008006" key="10">
    <source>
        <dbReference type="Google" id="ProtNLM"/>
    </source>
</evidence>
<dbReference type="InterPro" id="IPR015424">
    <property type="entry name" value="PyrdxlP-dep_Trfase"/>
</dbReference>
<dbReference type="InterPro" id="IPR015422">
    <property type="entry name" value="PyrdxlP-dep_Trfase_small"/>
</dbReference>
<dbReference type="GO" id="GO:0019752">
    <property type="term" value="P:carboxylic acid metabolic process"/>
    <property type="evidence" value="ECO:0007669"/>
    <property type="project" value="InterPro"/>
</dbReference>
<dbReference type="PRINTS" id="PR00800">
    <property type="entry name" value="YHDCRBOXLASE"/>
</dbReference>
<proteinExistence type="inferred from homology"/>
<keyword evidence="9" id="KW-1185">Reference proteome</keyword>
<evidence type="ECO:0000313" key="8">
    <source>
        <dbReference type="EnsemblPlants" id="OB10G17130.1"/>
    </source>
</evidence>
<dbReference type="InterPro" id="IPR002129">
    <property type="entry name" value="PyrdxlP-dep_de-COase"/>
</dbReference>
<dbReference type="Gene3D" id="3.40.640.10">
    <property type="entry name" value="Type I PLP-dependent aspartate aminotransferase-like (Major domain)"/>
    <property type="match status" value="1"/>
</dbReference>
<evidence type="ECO:0000256" key="6">
    <source>
        <dbReference type="PIRSR" id="PIRSR602129-50"/>
    </source>
</evidence>
<keyword evidence="4 6" id="KW-0663">Pyridoxal phosphate</keyword>
<evidence type="ECO:0000256" key="3">
    <source>
        <dbReference type="ARBA" id="ARBA00022793"/>
    </source>
</evidence>
<dbReference type="GO" id="GO:0030170">
    <property type="term" value="F:pyridoxal phosphate binding"/>
    <property type="evidence" value="ECO:0007669"/>
    <property type="project" value="InterPro"/>
</dbReference>
<comment type="cofactor">
    <cofactor evidence="1 6 7">
        <name>pyridoxal 5'-phosphate</name>
        <dbReference type="ChEBI" id="CHEBI:597326"/>
    </cofactor>
</comment>
<dbReference type="InterPro" id="IPR010977">
    <property type="entry name" value="Aromatic_deC"/>
</dbReference>
<dbReference type="PANTHER" id="PTHR11999">
    <property type="entry name" value="GROUP II PYRIDOXAL-5-PHOSPHATE DECARBOXYLASE"/>
    <property type="match status" value="1"/>
</dbReference>
<organism evidence="8">
    <name type="scientific">Oryza brachyantha</name>
    <name type="common">malo sina</name>
    <dbReference type="NCBI Taxonomy" id="4533"/>
    <lineage>
        <taxon>Eukaryota</taxon>
        <taxon>Viridiplantae</taxon>
        <taxon>Streptophyta</taxon>
        <taxon>Embryophyta</taxon>
        <taxon>Tracheophyta</taxon>
        <taxon>Spermatophyta</taxon>
        <taxon>Magnoliopsida</taxon>
        <taxon>Liliopsida</taxon>
        <taxon>Poales</taxon>
        <taxon>Poaceae</taxon>
        <taxon>BOP clade</taxon>
        <taxon>Oryzoideae</taxon>
        <taxon>Oryzeae</taxon>
        <taxon>Oryzinae</taxon>
        <taxon>Oryza</taxon>
    </lineage>
</organism>
<dbReference type="eggNOG" id="KOG0628">
    <property type="taxonomic scope" value="Eukaryota"/>
</dbReference>
<reference evidence="8" key="2">
    <citation type="submission" date="2013-04" db="UniProtKB">
        <authorList>
            <consortium name="EnsemblPlants"/>
        </authorList>
    </citation>
    <scope>IDENTIFICATION</scope>
</reference>
<evidence type="ECO:0000256" key="2">
    <source>
        <dbReference type="ARBA" id="ARBA00009533"/>
    </source>
</evidence>
<sequence>KHIRMGNLPVDTLRPLDPDTFAADSSAVVDFLAGYYRDVDKYPVRAADLEPGRLRKLLPDAAPEWGEPMERILDDVRRDVLPGLTHWQSPTFFAYFPMNASAAGFAGEMLSVGLNVVPFVWVASPAATELEGVVVDWMARLVGLPDRFVFSGGGGGVLQGSTCEAVVCTLAAARDRALRGIGHEGIVRLVVYASDQTHATFQKGARLVGIPPANFRVIRTTAASGYALTGNAVRAAVEDDEARGLVPLYLCATMGSTGLGAVDPVRELGEVARRHGMWLHVDAAYAGSAAICPEYQGYLDDAELADSVSMNPHKWFLTNMDCCCLWVASPATLTAALSTYPEYLKNVDGPAGGAKAPPAGVDYKDWQISLSRRFRAMKLWFVLRRYGASGMRAYIRRHVAMAEWFERAVSADERFEVVAPRRFSLVCFRLRPPSTDQASDDGGVNRELVAAVNASGRAFMTPFVVDGKFVIRLAVGGAMTEMRHVRDAWELLQRTAEQLLGQR</sequence>
<dbReference type="Gene3D" id="3.90.1150.10">
    <property type="entry name" value="Aspartate Aminotransferase, domain 1"/>
    <property type="match status" value="1"/>
</dbReference>
<dbReference type="GO" id="GO:0016831">
    <property type="term" value="F:carboxy-lyase activity"/>
    <property type="evidence" value="ECO:0007669"/>
    <property type="project" value="UniProtKB-KW"/>
</dbReference>
<evidence type="ECO:0000256" key="7">
    <source>
        <dbReference type="RuleBase" id="RU000382"/>
    </source>
</evidence>
<keyword evidence="5 7" id="KW-0456">Lyase</keyword>
<dbReference type="AlphaFoldDB" id="J3N2G5"/>
<dbReference type="GO" id="GO:0006520">
    <property type="term" value="P:amino acid metabolic process"/>
    <property type="evidence" value="ECO:0007669"/>
    <property type="project" value="InterPro"/>
</dbReference>
<keyword evidence="3" id="KW-0210">Decarboxylase</keyword>
<evidence type="ECO:0000256" key="4">
    <source>
        <dbReference type="ARBA" id="ARBA00022898"/>
    </source>
</evidence>
<evidence type="ECO:0000256" key="1">
    <source>
        <dbReference type="ARBA" id="ARBA00001933"/>
    </source>
</evidence>
<reference evidence="8" key="1">
    <citation type="journal article" date="2013" name="Nat. Commun.">
        <title>Whole-genome sequencing of Oryza brachyantha reveals mechanisms underlying Oryza genome evolution.</title>
        <authorList>
            <person name="Chen J."/>
            <person name="Huang Q."/>
            <person name="Gao D."/>
            <person name="Wang J."/>
            <person name="Lang Y."/>
            <person name="Liu T."/>
            <person name="Li B."/>
            <person name="Bai Z."/>
            <person name="Luis Goicoechea J."/>
            <person name="Liang C."/>
            <person name="Chen C."/>
            <person name="Zhang W."/>
            <person name="Sun S."/>
            <person name="Liao Y."/>
            <person name="Zhang X."/>
            <person name="Yang L."/>
            <person name="Song C."/>
            <person name="Wang M."/>
            <person name="Shi J."/>
            <person name="Liu G."/>
            <person name="Liu J."/>
            <person name="Zhou H."/>
            <person name="Zhou W."/>
            <person name="Yu Q."/>
            <person name="An N."/>
            <person name="Chen Y."/>
            <person name="Cai Q."/>
            <person name="Wang B."/>
            <person name="Liu B."/>
            <person name="Min J."/>
            <person name="Huang Y."/>
            <person name="Wu H."/>
            <person name="Li Z."/>
            <person name="Zhang Y."/>
            <person name="Yin Y."/>
            <person name="Song W."/>
            <person name="Jiang J."/>
            <person name="Jackson S.A."/>
            <person name="Wing R.A."/>
            <person name="Wang J."/>
            <person name="Chen M."/>
        </authorList>
    </citation>
    <scope>NUCLEOTIDE SEQUENCE [LARGE SCALE GENOMIC DNA]</scope>
    <source>
        <strain evidence="8">cv. IRGC 101232</strain>
    </source>
</reference>
<name>J3N2G5_ORYBR</name>
<dbReference type="Pfam" id="PF00282">
    <property type="entry name" value="Pyridoxal_deC"/>
    <property type="match status" value="1"/>
</dbReference>
<dbReference type="SUPFAM" id="SSF53383">
    <property type="entry name" value="PLP-dependent transferases"/>
    <property type="match status" value="1"/>
</dbReference>
<evidence type="ECO:0000313" key="9">
    <source>
        <dbReference type="Proteomes" id="UP000006038"/>
    </source>
</evidence>
<dbReference type="GO" id="GO:0005737">
    <property type="term" value="C:cytoplasm"/>
    <property type="evidence" value="ECO:0007669"/>
    <property type="project" value="TreeGrafter"/>
</dbReference>
<dbReference type="PANTHER" id="PTHR11999:SF148">
    <property type="entry name" value="OS10G0400500 PROTEIN"/>
    <property type="match status" value="1"/>
</dbReference>
<dbReference type="Proteomes" id="UP000006038">
    <property type="component" value="Chromosome 10"/>
</dbReference>
<dbReference type="EnsemblPlants" id="OB10G17130.1">
    <property type="protein sequence ID" value="OB10G17130.1"/>
    <property type="gene ID" value="OB10G17130"/>
</dbReference>
<protein>
    <recommendedName>
        <fullName evidence="10">Tyrosine decarboxylase</fullName>
    </recommendedName>
</protein>
<gene>
    <name evidence="8" type="primary">LOC102709875</name>
</gene>
<dbReference type="STRING" id="4533.J3N2G5"/>
<dbReference type="InterPro" id="IPR015421">
    <property type="entry name" value="PyrdxlP-dep_Trfase_major"/>
</dbReference>
<dbReference type="Gramene" id="OB10G17130.1">
    <property type="protein sequence ID" value="OB10G17130.1"/>
    <property type="gene ID" value="OB10G17130"/>
</dbReference>
<dbReference type="Gene3D" id="1.20.1340.10">
    <property type="entry name" value="dopa decarboxylase, N-terminal domain"/>
    <property type="match status" value="1"/>
</dbReference>
<comment type="similarity">
    <text evidence="2 7">Belongs to the group II decarboxylase family.</text>
</comment>
<feature type="modified residue" description="N6-(pyridoxal phosphate)lysine" evidence="6">
    <location>
        <position position="314"/>
    </location>
</feature>
<dbReference type="OMA" id="RECAKAT"/>
<dbReference type="HOGENOM" id="CLU_011856_3_1_1"/>